<dbReference type="Proteomes" id="UP000281406">
    <property type="component" value="Unassembled WGS sequence"/>
</dbReference>
<dbReference type="SMART" id="SM01240">
    <property type="entry name" value="IMPDH"/>
    <property type="match status" value="1"/>
</dbReference>
<evidence type="ECO:0000256" key="5">
    <source>
        <dbReference type="ARBA" id="ARBA00022755"/>
    </source>
</evidence>
<dbReference type="Pfam" id="PF00571">
    <property type="entry name" value="CBS"/>
    <property type="match status" value="2"/>
</dbReference>
<evidence type="ECO:0000313" key="19">
    <source>
        <dbReference type="EMBL" id="ROL23570.1"/>
    </source>
</evidence>
<evidence type="ECO:0000256" key="17">
    <source>
        <dbReference type="SAM" id="Phobius"/>
    </source>
</evidence>
<keyword evidence="17" id="KW-1133">Transmembrane helix</keyword>
<dbReference type="PROSITE" id="PS00487">
    <property type="entry name" value="IMP_DH_GMP_RED"/>
    <property type="match status" value="1"/>
</dbReference>
<dbReference type="PANTHER" id="PTHR11911:SF74">
    <property type="entry name" value="INOSINE-5'-MONOPHOSPHATE DEHYDROGENASE 1"/>
    <property type="match status" value="1"/>
</dbReference>
<comment type="caution">
    <text evidence="19">The sequence shown here is derived from an EMBL/GenBank/DDBJ whole genome shotgun (WGS) entry which is preliminary data.</text>
</comment>
<dbReference type="NCBIfam" id="TIGR01302">
    <property type="entry name" value="IMP_dehydrog"/>
    <property type="match status" value="1"/>
</dbReference>
<dbReference type="CDD" id="cd00381">
    <property type="entry name" value="IMPDH"/>
    <property type="match status" value="1"/>
</dbReference>
<keyword evidence="17" id="KW-0472">Membrane</keyword>
<feature type="domain" description="CBS" evidence="18">
    <location>
        <begin position="311"/>
        <end position="369"/>
    </location>
</feature>
<evidence type="ECO:0000313" key="20">
    <source>
        <dbReference type="Proteomes" id="UP000281406"/>
    </source>
</evidence>
<proteinExistence type="inferred from homology"/>
<dbReference type="GO" id="GO:0005737">
    <property type="term" value="C:cytoplasm"/>
    <property type="evidence" value="ECO:0007669"/>
    <property type="project" value="UniProtKB-SubCell"/>
</dbReference>
<keyword evidence="9 14" id="KW-0129">CBS domain</keyword>
<keyword evidence="10 13" id="KW-0539">Nucleus</keyword>
<keyword evidence="17" id="KW-0812">Transmembrane</keyword>
<keyword evidence="20" id="KW-1185">Reference proteome</keyword>
<dbReference type="UniPathway" id="UPA00601">
    <property type="reaction ID" value="UER00295"/>
</dbReference>
<evidence type="ECO:0000256" key="3">
    <source>
        <dbReference type="ARBA" id="ARBA00022737"/>
    </source>
</evidence>
<feature type="binding site" evidence="13">
    <location>
        <position position="628"/>
    </location>
    <ligand>
        <name>K(+)</name>
        <dbReference type="ChEBI" id="CHEBI:29103"/>
        <note>ligand shared between two tetrameric partners</note>
    </ligand>
</feature>
<dbReference type="HAMAP" id="MF_01964">
    <property type="entry name" value="IMPDH"/>
    <property type="match status" value="1"/>
</dbReference>
<dbReference type="Pfam" id="PF00478">
    <property type="entry name" value="IMPDH"/>
    <property type="match status" value="1"/>
</dbReference>
<comment type="function">
    <text evidence="13">Catalyzes the conversion of inosine 5'-phosphate (IMP) to xanthosine 5'-phosphate (XMP), the first committed and rate-limiting step in the de novo synthesis of guanine nucleotides, and therefore plays an important role in the regulation of cell growth.</text>
</comment>
<feature type="domain" description="CBS" evidence="18">
    <location>
        <begin position="246"/>
        <end position="307"/>
    </location>
</feature>
<keyword evidence="2 13" id="KW-0479">Metal-binding</keyword>
<dbReference type="InterPro" id="IPR000644">
    <property type="entry name" value="CBS_dom"/>
</dbReference>
<dbReference type="GO" id="GO:0003938">
    <property type="term" value="F:IMP dehydrogenase activity"/>
    <property type="evidence" value="ECO:0007669"/>
    <property type="project" value="UniProtKB-UniRule"/>
</dbReference>
<feature type="binding site" evidence="13">
    <location>
        <begin position="456"/>
        <end position="458"/>
    </location>
    <ligand>
        <name>NAD(+)</name>
        <dbReference type="ChEBI" id="CHEBI:57540"/>
    </ligand>
</feature>
<comment type="cofactor">
    <cofactor evidence="13">
        <name>K(+)</name>
        <dbReference type="ChEBI" id="CHEBI:29103"/>
    </cofactor>
</comment>
<keyword evidence="8 13" id="KW-0520">NAD</keyword>
<feature type="transmembrane region" description="Helical" evidence="17">
    <location>
        <begin position="116"/>
        <end position="138"/>
    </location>
</feature>
<comment type="subcellular location">
    <subcellularLocation>
        <location evidence="13">Cytoplasm</location>
    </subcellularLocation>
    <subcellularLocation>
        <location evidence="13">Nucleus</location>
    </subcellularLocation>
</comment>
<dbReference type="EMBL" id="RJVU01053773">
    <property type="protein sequence ID" value="ROL23570.1"/>
    <property type="molecule type" value="Genomic_DNA"/>
</dbReference>
<gene>
    <name evidence="13" type="primary">IMPDH</name>
    <name evidence="19" type="ORF">DPX16_18838</name>
</gene>
<feature type="active site" description="Thioimidate intermediate" evidence="13">
    <location>
        <position position="463"/>
    </location>
</feature>
<dbReference type="GO" id="GO:0006177">
    <property type="term" value="P:GMP biosynthetic process"/>
    <property type="evidence" value="ECO:0007669"/>
    <property type="project" value="UniProtKB-UniRule"/>
</dbReference>
<dbReference type="InterPro" id="IPR013785">
    <property type="entry name" value="Aldolase_TIM"/>
</dbReference>
<dbReference type="PROSITE" id="PS51371">
    <property type="entry name" value="CBS"/>
    <property type="match status" value="2"/>
</dbReference>
<feature type="binding site" description="in other chain" evidence="13">
    <location>
        <position position="460"/>
    </location>
    <ligand>
        <name>K(+)</name>
        <dbReference type="ChEBI" id="CHEBI:29103"/>
        <note>ligand shared between two tetrameric partners</note>
    </ligand>
</feature>
<dbReference type="GO" id="GO:0046872">
    <property type="term" value="F:metal ion binding"/>
    <property type="evidence" value="ECO:0007669"/>
    <property type="project" value="UniProtKB-UniRule"/>
</dbReference>
<dbReference type="PANTHER" id="PTHR11911">
    <property type="entry name" value="INOSINE-5-MONOPHOSPHATE DEHYDROGENASE RELATED"/>
    <property type="match status" value="1"/>
</dbReference>
<keyword evidence="3" id="KW-0677">Repeat</keyword>
<evidence type="ECO:0000256" key="1">
    <source>
        <dbReference type="ARBA" id="ARBA00022490"/>
    </source>
</evidence>
<protein>
    <recommendedName>
        <fullName evidence="13 15">Inosine-5'-monophosphate dehydrogenase</fullName>
        <shortName evidence="13">IMP dehydrogenase</shortName>
        <shortName evidence="13">IMPD</shortName>
        <shortName evidence="13">IMPDH</shortName>
        <ecNumber evidence="13 15">1.1.1.205</ecNumber>
    </recommendedName>
</protein>
<dbReference type="GO" id="GO:0006183">
    <property type="term" value="P:GTP biosynthetic process"/>
    <property type="evidence" value="ECO:0007669"/>
    <property type="project" value="TreeGrafter"/>
</dbReference>
<evidence type="ECO:0000256" key="10">
    <source>
        <dbReference type="ARBA" id="ARBA00023242"/>
    </source>
</evidence>
<comment type="subunit">
    <text evidence="13">Homotetramer.</text>
</comment>
<feature type="binding site" evidence="13">
    <location>
        <begin position="543"/>
        <end position="547"/>
    </location>
    <ligand>
        <name>IMP</name>
        <dbReference type="ChEBI" id="CHEBI:58053"/>
    </ligand>
</feature>
<evidence type="ECO:0000256" key="4">
    <source>
        <dbReference type="ARBA" id="ARBA00022749"/>
    </source>
</evidence>
<dbReference type="FunFam" id="3.20.20.70:FF:000007">
    <property type="entry name" value="Chromosome 19 SCAF14664, whole genome shotgun sequence"/>
    <property type="match status" value="1"/>
</dbReference>
<feature type="active site" description="Proton acceptor" evidence="13">
    <location>
        <position position="561"/>
    </location>
</feature>
<dbReference type="InterPro" id="IPR001093">
    <property type="entry name" value="IMP_DH_GMPRt"/>
</dbReference>
<dbReference type="OrthoDB" id="416622at2759"/>
<evidence type="ECO:0000256" key="11">
    <source>
        <dbReference type="ARBA" id="ARBA00024330"/>
    </source>
</evidence>
<dbReference type="EC" id="1.1.1.205" evidence="13 15"/>
<dbReference type="Gene3D" id="3.20.20.70">
    <property type="entry name" value="Aldolase class I"/>
    <property type="match status" value="1"/>
</dbReference>
<evidence type="ECO:0000259" key="18">
    <source>
        <dbReference type="PROSITE" id="PS51371"/>
    </source>
</evidence>
<dbReference type="InterPro" id="IPR005990">
    <property type="entry name" value="IMP_DH"/>
</dbReference>
<dbReference type="SMART" id="SM00116">
    <property type="entry name" value="CBS"/>
    <property type="match status" value="2"/>
</dbReference>
<evidence type="ECO:0000256" key="13">
    <source>
        <dbReference type="HAMAP-Rule" id="MF_03156"/>
    </source>
</evidence>
<dbReference type="AlphaFoldDB" id="A0A3N0Y1X6"/>
<keyword evidence="4 13" id="KW-0332">GMP biosynthesis</keyword>
<reference evidence="19 20" key="1">
    <citation type="submission" date="2018-10" db="EMBL/GenBank/DDBJ databases">
        <title>Genome assembly for a Yunnan-Guizhou Plateau 3E fish, Anabarilius grahami (Regan), and its evolutionary and genetic applications.</title>
        <authorList>
            <person name="Jiang W."/>
        </authorList>
    </citation>
    <scope>NUCLEOTIDE SEQUENCE [LARGE SCALE GENOMIC DNA]</scope>
    <source>
        <strain evidence="19">AG-KIZ</strain>
        <tissue evidence="19">Muscle</tissue>
    </source>
</reference>
<evidence type="ECO:0000256" key="12">
    <source>
        <dbReference type="ARBA" id="ARBA00048028"/>
    </source>
</evidence>
<evidence type="ECO:0000256" key="7">
    <source>
        <dbReference type="ARBA" id="ARBA00023002"/>
    </source>
</evidence>
<evidence type="ECO:0000256" key="16">
    <source>
        <dbReference type="SAM" id="MobiDB-lite"/>
    </source>
</evidence>
<feature type="binding site" evidence="13">
    <location>
        <position position="461"/>
    </location>
    <ligand>
        <name>IMP</name>
        <dbReference type="ChEBI" id="CHEBI:58053"/>
    </ligand>
</feature>
<feature type="binding site" description="in other chain" evidence="13">
    <location>
        <position position="463"/>
    </location>
    <ligand>
        <name>K(+)</name>
        <dbReference type="ChEBI" id="CHEBI:29103"/>
        <note>ligand shared between two tetrameric partners</note>
    </ligand>
</feature>
<comment type="catalytic activity">
    <reaction evidence="12 13 15">
        <text>IMP + NAD(+) + H2O = XMP + NADH + H(+)</text>
        <dbReference type="Rhea" id="RHEA:11708"/>
        <dbReference type="ChEBI" id="CHEBI:15377"/>
        <dbReference type="ChEBI" id="CHEBI:15378"/>
        <dbReference type="ChEBI" id="CHEBI:57464"/>
        <dbReference type="ChEBI" id="CHEBI:57540"/>
        <dbReference type="ChEBI" id="CHEBI:57945"/>
        <dbReference type="ChEBI" id="CHEBI:58053"/>
        <dbReference type="EC" id="1.1.1.205"/>
    </reaction>
</comment>
<feature type="binding site" evidence="13">
    <location>
        <position position="573"/>
    </location>
    <ligand>
        <name>IMP</name>
        <dbReference type="ChEBI" id="CHEBI:58053"/>
    </ligand>
</feature>
<comment type="activity regulation">
    <text evidence="13">Mycophenolic acid (MPA) is a non-competitive inhibitor that prevents formation of the closed enzyme conformation by binding to the same site as the amobile flap. In contrast, mizoribine monophosphate (MZP) is a competitive inhibitor that induces the closed conformation. MPA is a potent inhibitor of mammalian IMPDHs but a poor inhibitor of the bacterial enzymes. MZP is a more potent inhibitor of bacterial IMPDH.</text>
</comment>
<evidence type="ECO:0000256" key="2">
    <source>
        <dbReference type="ARBA" id="ARBA00022723"/>
    </source>
</evidence>
<feature type="binding site" evidence="13">
    <location>
        <begin position="519"/>
        <end position="520"/>
    </location>
    <ligand>
        <name>IMP</name>
        <dbReference type="ChEBI" id="CHEBI:58053"/>
    </ligand>
</feature>
<evidence type="ECO:0000256" key="14">
    <source>
        <dbReference type="PROSITE-ProRule" id="PRU00703"/>
    </source>
</evidence>
<sequence>MDGHGYDRYADGDRDSYQIDYRRIVGDMEPARPRLSLRDSDHHFHGPFTHNTLHGHGHETAAQRYSATRIQAGYEPESSHTADRLRTHGWASHRENVLHPEQLHTPQSAAVRDERLLFPALICTLIAIAVLIMADYLISGGTGYVPEDGLTAQQLFAIGDGLTYNDFLILPGFIDFTSDEVDLTSALTRKITLKTPLISSPMDTVTESSMAIAMALMGGIGIIHHNCTPEFQANEVRKVKKFEQGFITDPVVMSPRHTVGDVFEAKVRHGFSGIPVTETGKMGSKLVGIVTSRDIDFLSEKDYDRPLEEAMTKREDLVVAPAGVTLKEANDILQRSKKGKLPIVNDSDELVAIIARTDLKKNRDYPLASKDSRKQLLCGAAIGTREDDKYRLDLLMQAGVDVMVLDSSQGNSVFQISMINYIKQKYPELQVVGGNVVTAAQAKNLIDAGVDALRVGMGCGSICITQEVMACGRPQGTSVYKVAEYARRFGVPVIADGGIQTVGHVVKALALGASTVMMGSLLAATTEAPGEYFFSDGVRLKKYRGMGSLDAMEKNNSSQKRYFSEGDKVKVAQGVSGSVQDKGSIHKFVPYLIAGIQHGCQDIGAKSLSILRSMMYSGELKFEKRTMSAQVEGGVHGLHSYSFVPCKYSALMSLIITLSSGGGDCVVNTVMRSGYIEPGSRGHMRAGPNVPSPAVTKHSS</sequence>
<keyword evidence="1 13" id="KW-0963">Cytoplasm</keyword>
<dbReference type="GO" id="GO:0000166">
    <property type="term" value="F:nucleotide binding"/>
    <property type="evidence" value="ECO:0007669"/>
    <property type="project" value="UniProtKB-UniRule"/>
</dbReference>
<dbReference type="InterPro" id="IPR015875">
    <property type="entry name" value="IMP_DH/GMP_Rdtase_CS"/>
</dbReference>
<keyword evidence="5 13" id="KW-0658">Purine biosynthesis</keyword>
<accession>A0A3N0Y1X6</accession>
<dbReference type="GO" id="GO:0005634">
    <property type="term" value="C:nucleus"/>
    <property type="evidence" value="ECO:0007669"/>
    <property type="project" value="UniProtKB-SubCell"/>
</dbReference>
<dbReference type="CDD" id="cd04601">
    <property type="entry name" value="CBS_pair_IMPDH"/>
    <property type="match status" value="1"/>
</dbReference>
<organism evidence="19 20">
    <name type="scientific">Anabarilius grahami</name>
    <name type="common">Kanglang fish</name>
    <name type="synonym">Barilius grahami</name>
    <dbReference type="NCBI Taxonomy" id="495550"/>
    <lineage>
        <taxon>Eukaryota</taxon>
        <taxon>Metazoa</taxon>
        <taxon>Chordata</taxon>
        <taxon>Craniata</taxon>
        <taxon>Vertebrata</taxon>
        <taxon>Euteleostomi</taxon>
        <taxon>Actinopterygii</taxon>
        <taxon>Neopterygii</taxon>
        <taxon>Teleostei</taxon>
        <taxon>Ostariophysi</taxon>
        <taxon>Cypriniformes</taxon>
        <taxon>Xenocyprididae</taxon>
        <taxon>Xenocypridinae</taxon>
        <taxon>Xenocypridinae incertae sedis</taxon>
        <taxon>Anabarilius</taxon>
    </lineage>
</organism>
<keyword evidence="7 13" id="KW-0560">Oxidoreductase</keyword>
<evidence type="ECO:0000256" key="15">
    <source>
        <dbReference type="RuleBase" id="RU003928"/>
    </source>
</evidence>
<feature type="region of interest" description="Disordered" evidence="16">
    <location>
        <begin position="678"/>
        <end position="700"/>
    </location>
</feature>
<dbReference type="SUPFAM" id="SSF51412">
    <property type="entry name" value="Inosine monophosphate dehydrogenase (IMPDH)"/>
    <property type="match status" value="2"/>
</dbReference>
<comment type="similarity">
    <text evidence="13">Belongs to the IMPDH/GMPR family.</text>
</comment>
<feature type="binding site" evidence="13">
    <location>
        <begin position="496"/>
        <end position="498"/>
    </location>
    <ligand>
        <name>IMP</name>
        <dbReference type="ChEBI" id="CHEBI:58053"/>
    </ligand>
</feature>
<feature type="binding site" description="in other chain" evidence="13">
    <location>
        <position position="458"/>
    </location>
    <ligand>
        <name>K(+)</name>
        <dbReference type="ChEBI" id="CHEBI:29103"/>
        <note>ligand shared between two tetrameric partners</note>
    </ligand>
</feature>
<feature type="binding site" evidence="13">
    <location>
        <begin position="406"/>
        <end position="408"/>
    </location>
    <ligand>
        <name>NAD(+)</name>
        <dbReference type="ChEBI" id="CHEBI:57540"/>
    </ligand>
</feature>
<comment type="caution">
    <text evidence="13">Lacks conserved residue(s) required for the propagation of feature annotation.</text>
</comment>
<keyword evidence="6 13" id="KW-0630">Potassium</keyword>
<evidence type="ECO:0000256" key="8">
    <source>
        <dbReference type="ARBA" id="ARBA00023027"/>
    </source>
</evidence>
<evidence type="ECO:0000256" key="9">
    <source>
        <dbReference type="ARBA" id="ARBA00023122"/>
    </source>
</evidence>
<evidence type="ECO:0000256" key="6">
    <source>
        <dbReference type="ARBA" id="ARBA00022958"/>
    </source>
</evidence>
<comment type="pathway">
    <text evidence="11 13 15">Purine metabolism; XMP biosynthesis via de novo pathway; XMP from IMP: step 1/1.</text>
</comment>
<name>A0A3N0Y1X6_ANAGA</name>